<feature type="chain" id="PRO_5041943712" description="non-specific serine/threonine protein kinase" evidence="13">
    <location>
        <begin position="20"/>
        <end position="811"/>
    </location>
</feature>
<evidence type="ECO:0000256" key="3">
    <source>
        <dbReference type="ARBA" id="ARBA00022614"/>
    </source>
</evidence>
<dbReference type="PROSITE" id="PS50011">
    <property type="entry name" value="PROTEIN_KINASE_DOM"/>
    <property type="match status" value="1"/>
</dbReference>
<dbReference type="SUPFAM" id="SSF52058">
    <property type="entry name" value="L domain-like"/>
    <property type="match status" value="1"/>
</dbReference>
<keyword evidence="5 13" id="KW-0732">Signal</keyword>
<dbReference type="InterPro" id="IPR001611">
    <property type="entry name" value="Leu-rich_rpt"/>
</dbReference>
<proteinExistence type="predicted"/>
<evidence type="ECO:0000256" key="9">
    <source>
        <dbReference type="ARBA" id="ARBA00047899"/>
    </source>
</evidence>
<dbReference type="InterPro" id="IPR011009">
    <property type="entry name" value="Kinase-like_dom_sf"/>
</dbReference>
<dbReference type="FunFam" id="3.80.10.10:FF:000129">
    <property type="entry name" value="Leucine-rich repeat receptor-like kinase"/>
    <property type="match status" value="1"/>
</dbReference>
<dbReference type="EMBL" id="SDAM02003427">
    <property type="protein sequence ID" value="KAH6820597.1"/>
    <property type="molecule type" value="Genomic_DNA"/>
</dbReference>
<evidence type="ECO:0000256" key="13">
    <source>
        <dbReference type="SAM" id="SignalP"/>
    </source>
</evidence>
<reference evidence="15 16" key="1">
    <citation type="journal article" date="2021" name="Nat. Commun.">
        <title>Incipient diploidization of the medicinal plant Perilla within 10,000 years.</title>
        <authorList>
            <person name="Zhang Y."/>
            <person name="Shen Q."/>
            <person name="Leng L."/>
            <person name="Zhang D."/>
            <person name="Chen S."/>
            <person name="Shi Y."/>
            <person name="Ning Z."/>
            <person name="Chen S."/>
        </authorList>
    </citation>
    <scope>NUCLEOTIDE SEQUENCE [LARGE SCALE GENOMIC DNA]</scope>
    <source>
        <strain evidence="16">cv. PC099</strain>
    </source>
</reference>
<gene>
    <name evidence="15" type="ORF">C2S53_014346</name>
</gene>
<dbReference type="AlphaFoldDB" id="A0AAD4ISN4"/>
<dbReference type="GO" id="GO:0004672">
    <property type="term" value="F:protein kinase activity"/>
    <property type="evidence" value="ECO:0007669"/>
    <property type="project" value="InterPro"/>
</dbReference>
<evidence type="ECO:0000256" key="11">
    <source>
        <dbReference type="PROSITE-ProRule" id="PRU10141"/>
    </source>
</evidence>
<comment type="catalytic activity">
    <reaction evidence="9">
        <text>L-threonyl-[protein] + ATP = O-phospho-L-threonyl-[protein] + ADP + H(+)</text>
        <dbReference type="Rhea" id="RHEA:46608"/>
        <dbReference type="Rhea" id="RHEA-COMP:11060"/>
        <dbReference type="Rhea" id="RHEA-COMP:11605"/>
        <dbReference type="ChEBI" id="CHEBI:15378"/>
        <dbReference type="ChEBI" id="CHEBI:30013"/>
        <dbReference type="ChEBI" id="CHEBI:30616"/>
        <dbReference type="ChEBI" id="CHEBI:61977"/>
        <dbReference type="ChEBI" id="CHEBI:456216"/>
        <dbReference type="EC" id="2.7.11.1"/>
    </reaction>
</comment>
<dbReference type="Gene3D" id="3.80.10.10">
    <property type="entry name" value="Ribonuclease Inhibitor"/>
    <property type="match status" value="1"/>
</dbReference>
<comment type="caution">
    <text evidence="15">The sequence shown here is derived from an EMBL/GenBank/DDBJ whole genome shotgun (WGS) entry which is preliminary data.</text>
</comment>
<dbReference type="InterPro" id="IPR001245">
    <property type="entry name" value="Ser-Thr/Tyr_kinase_cat_dom"/>
</dbReference>
<evidence type="ECO:0000256" key="7">
    <source>
        <dbReference type="ARBA" id="ARBA00022989"/>
    </source>
</evidence>
<name>A0AAD4ISN4_PERFH</name>
<sequence>MNSVQVLLSFAISIHQILAQNPTGFISLDCGLRESKGYDDSVIGLPYITDEGAMESGESRRISPEFKTNSLPRQFWNVRSFPHGSRNCYTLRPNLEGKGEGKGKGKSILLRAGFMYGNYDNQSKLPEFDLHLGVDKWDTITFESSSSVYYSEIIHVPKSEYLQVCLVNTGHGTPFISVLELRPVDLCYNTTLGSLQLLARWAYGSTASLVLRYKDGDAYDRIWSLVDLENTIPLHSSTPNSSFSHNHFNAPPQIMATAAQAPTTNDSIIVSTLAKNSSDQVYIYLHFGQILSNQSSPREMNIYINGDVIVSKYEPGVPVMSLKSGCSSYVVEINATLLPPFLNAAEFYTVKRFTNYATNDADVAAMMSIKRYYAITRNWQGDPCSPRRFAWIGITCTYNYILSLNLSASGLVGTIAPSISNLTMLQSLDLSYNNLTGEVPDFLSRLPSLRYLNLQGNEFSGSLPPALVLHQNSRNGSLILRNEEKTTKKKGTSIAIPIAAASVGFLTLIIVSITVSSYIIIGRRRKRGNGGTGPLIEPMVRQCRFSEVMSIIREKNVIGEGGFGIVYRGLMNGVPVAVKILKVSAELEITKDLRSEVKILARIHHKNLIRILGYCNEGTNRAIIFELLENGSLNKYLSESSPKVLSWELRLSIMAGAAQDKFEAKLADFGLSRIFPSQITRELGTLGYYNNEYSEPGMLTEKMDVYSFGVVLLVVVTGQPAIAEGTHITQRIAPKIRNGDIRGIVDPRLQGNYDNNVAWKVVELGMACVSEIRCRPNMHQVVRELNECVQTTTQGTLGVITNTTVSGPSIR</sequence>
<feature type="signal peptide" evidence="13">
    <location>
        <begin position="1"/>
        <end position="19"/>
    </location>
</feature>
<dbReference type="Pfam" id="PF07714">
    <property type="entry name" value="PK_Tyr_Ser-Thr"/>
    <property type="match status" value="1"/>
</dbReference>
<dbReference type="EC" id="2.7.11.1" evidence="2"/>
<keyword evidence="16" id="KW-1185">Reference proteome</keyword>
<comment type="catalytic activity">
    <reaction evidence="10">
        <text>L-seryl-[protein] + ATP = O-phospho-L-seryl-[protein] + ADP + H(+)</text>
        <dbReference type="Rhea" id="RHEA:17989"/>
        <dbReference type="Rhea" id="RHEA-COMP:9863"/>
        <dbReference type="Rhea" id="RHEA-COMP:11604"/>
        <dbReference type="ChEBI" id="CHEBI:15378"/>
        <dbReference type="ChEBI" id="CHEBI:29999"/>
        <dbReference type="ChEBI" id="CHEBI:30616"/>
        <dbReference type="ChEBI" id="CHEBI:83421"/>
        <dbReference type="ChEBI" id="CHEBI:456216"/>
        <dbReference type="EC" id="2.7.11.1"/>
    </reaction>
</comment>
<dbReference type="GO" id="GO:0016020">
    <property type="term" value="C:membrane"/>
    <property type="evidence" value="ECO:0007669"/>
    <property type="project" value="UniProtKB-SubCell"/>
</dbReference>
<evidence type="ECO:0000256" key="12">
    <source>
        <dbReference type="SAM" id="Phobius"/>
    </source>
</evidence>
<keyword evidence="4 12" id="KW-0812">Transmembrane</keyword>
<dbReference type="InterPro" id="IPR024788">
    <property type="entry name" value="Malectin-like_Carb-bd_dom"/>
</dbReference>
<dbReference type="PANTHER" id="PTHR45631:SF202">
    <property type="entry name" value="SENESCENCE-INDUCED RECEPTOR-LIKE SERINE_THREONINE-PROTEIN KINASE"/>
    <property type="match status" value="1"/>
</dbReference>
<accession>A0AAD4ISN4</accession>
<dbReference type="Gene3D" id="1.10.510.10">
    <property type="entry name" value="Transferase(Phosphotransferase) domain 1"/>
    <property type="match status" value="2"/>
</dbReference>
<dbReference type="PANTHER" id="PTHR45631">
    <property type="entry name" value="OS07G0107800 PROTEIN-RELATED"/>
    <property type="match status" value="1"/>
</dbReference>
<evidence type="ECO:0000256" key="6">
    <source>
        <dbReference type="ARBA" id="ARBA00022737"/>
    </source>
</evidence>
<dbReference type="GO" id="GO:0005524">
    <property type="term" value="F:ATP binding"/>
    <property type="evidence" value="ECO:0007669"/>
    <property type="project" value="UniProtKB-UniRule"/>
</dbReference>
<protein>
    <recommendedName>
        <fullName evidence="2">non-specific serine/threonine protein kinase</fullName>
        <ecNumber evidence="2">2.7.11.1</ecNumber>
    </recommendedName>
</protein>
<dbReference type="Proteomes" id="UP001190926">
    <property type="component" value="Unassembled WGS sequence"/>
</dbReference>
<keyword evidence="7 12" id="KW-1133">Transmembrane helix</keyword>
<dbReference type="Pfam" id="PF13855">
    <property type="entry name" value="LRR_8"/>
    <property type="match status" value="1"/>
</dbReference>
<dbReference type="SUPFAM" id="SSF56112">
    <property type="entry name" value="Protein kinase-like (PK-like)"/>
    <property type="match status" value="1"/>
</dbReference>
<comment type="subcellular location">
    <subcellularLocation>
        <location evidence="1">Membrane</location>
        <topology evidence="1">Single-pass membrane protein</topology>
    </subcellularLocation>
</comment>
<feature type="domain" description="Protein kinase" evidence="14">
    <location>
        <begin position="552"/>
        <end position="811"/>
    </location>
</feature>
<organism evidence="15 16">
    <name type="scientific">Perilla frutescens var. hirtella</name>
    <name type="common">Perilla citriodora</name>
    <name type="synonym">Perilla setoyensis</name>
    <dbReference type="NCBI Taxonomy" id="608512"/>
    <lineage>
        <taxon>Eukaryota</taxon>
        <taxon>Viridiplantae</taxon>
        <taxon>Streptophyta</taxon>
        <taxon>Embryophyta</taxon>
        <taxon>Tracheophyta</taxon>
        <taxon>Spermatophyta</taxon>
        <taxon>Magnoliopsida</taxon>
        <taxon>eudicotyledons</taxon>
        <taxon>Gunneridae</taxon>
        <taxon>Pentapetalae</taxon>
        <taxon>asterids</taxon>
        <taxon>lamiids</taxon>
        <taxon>Lamiales</taxon>
        <taxon>Lamiaceae</taxon>
        <taxon>Nepetoideae</taxon>
        <taxon>Elsholtzieae</taxon>
        <taxon>Perilla</taxon>
    </lineage>
</organism>
<keyword evidence="6" id="KW-0677">Repeat</keyword>
<evidence type="ECO:0000259" key="14">
    <source>
        <dbReference type="PROSITE" id="PS50011"/>
    </source>
</evidence>
<dbReference type="InterPro" id="IPR000719">
    <property type="entry name" value="Prot_kinase_dom"/>
</dbReference>
<evidence type="ECO:0000256" key="10">
    <source>
        <dbReference type="ARBA" id="ARBA00048679"/>
    </source>
</evidence>
<evidence type="ECO:0000256" key="2">
    <source>
        <dbReference type="ARBA" id="ARBA00012513"/>
    </source>
</evidence>
<keyword evidence="11" id="KW-0067">ATP-binding</keyword>
<evidence type="ECO:0000313" key="15">
    <source>
        <dbReference type="EMBL" id="KAH6820597.1"/>
    </source>
</evidence>
<dbReference type="Pfam" id="PF00069">
    <property type="entry name" value="Pkinase"/>
    <property type="match status" value="1"/>
</dbReference>
<feature type="binding site" evidence="11">
    <location>
        <position position="579"/>
    </location>
    <ligand>
        <name>ATP</name>
        <dbReference type="ChEBI" id="CHEBI:30616"/>
    </ligand>
</feature>
<evidence type="ECO:0000256" key="4">
    <source>
        <dbReference type="ARBA" id="ARBA00022692"/>
    </source>
</evidence>
<dbReference type="Pfam" id="PF12819">
    <property type="entry name" value="Malectin_like"/>
    <property type="match status" value="1"/>
</dbReference>
<dbReference type="InterPro" id="IPR017441">
    <property type="entry name" value="Protein_kinase_ATP_BS"/>
</dbReference>
<feature type="transmembrane region" description="Helical" evidence="12">
    <location>
        <begin position="494"/>
        <end position="521"/>
    </location>
</feature>
<keyword evidence="11" id="KW-0547">Nucleotide-binding</keyword>
<evidence type="ECO:0000313" key="16">
    <source>
        <dbReference type="Proteomes" id="UP001190926"/>
    </source>
</evidence>
<dbReference type="PROSITE" id="PS00107">
    <property type="entry name" value="PROTEIN_KINASE_ATP"/>
    <property type="match status" value="1"/>
</dbReference>
<evidence type="ECO:0000256" key="5">
    <source>
        <dbReference type="ARBA" id="ARBA00022729"/>
    </source>
</evidence>
<keyword evidence="3" id="KW-0433">Leucine-rich repeat</keyword>
<evidence type="ECO:0000256" key="1">
    <source>
        <dbReference type="ARBA" id="ARBA00004167"/>
    </source>
</evidence>
<dbReference type="InterPro" id="IPR032675">
    <property type="entry name" value="LRR_dom_sf"/>
</dbReference>
<keyword evidence="8 12" id="KW-0472">Membrane</keyword>
<evidence type="ECO:0000256" key="8">
    <source>
        <dbReference type="ARBA" id="ARBA00023136"/>
    </source>
</evidence>